<evidence type="ECO:0008006" key="7">
    <source>
        <dbReference type="Google" id="ProtNLM"/>
    </source>
</evidence>
<evidence type="ECO:0000256" key="1">
    <source>
        <dbReference type="ARBA" id="ARBA00010541"/>
    </source>
</evidence>
<reference evidence="5 6" key="1">
    <citation type="submission" date="2018-05" db="EMBL/GenBank/DDBJ databases">
        <title>Brumimicrobium oceani sp. nov., isolated from coastal sediment.</title>
        <authorList>
            <person name="Kou Y."/>
        </authorList>
    </citation>
    <scope>NUCLEOTIDE SEQUENCE [LARGE SCALE GENOMIC DNA]</scope>
    <source>
        <strain evidence="5 6">C305</strain>
    </source>
</reference>
<gene>
    <name evidence="5" type="ORF">DIT68_08310</name>
</gene>
<dbReference type="RefSeq" id="WP_109359336.1">
    <property type="nucleotide sequence ID" value="NZ_QFRJ01000005.1"/>
</dbReference>
<evidence type="ECO:0000313" key="5">
    <source>
        <dbReference type="EMBL" id="PWH85631.1"/>
    </source>
</evidence>
<proteinExistence type="inferred from homology"/>
<keyword evidence="6" id="KW-1185">Reference proteome</keyword>
<dbReference type="OrthoDB" id="9766361at2"/>
<dbReference type="Pfam" id="PF13365">
    <property type="entry name" value="Trypsin_2"/>
    <property type="match status" value="1"/>
</dbReference>
<dbReference type="PRINTS" id="PR00834">
    <property type="entry name" value="PROTEASES2C"/>
</dbReference>
<dbReference type="InterPro" id="IPR051201">
    <property type="entry name" value="Chloro_Bact_Ser_Proteases"/>
</dbReference>
<dbReference type="EMBL" id="QFRJ01000005">
    <property type="protein sequence ID" value="PWH85631.1"/>
    <property type="molecule type" value="Genomic_DNA"/>
</dbReference>
<protein>
    <recommendedName>
        <fullName evidence="7">Serine protease</fullName>
    </recommendedName>
</protein>
<keyword evidence="2" id="KW-0645">Protease</keyword>
<evidence type="ECO:0000256" key="3">
    <source>
        <dbReference type="ARBA" id="ARBA00022801"/>
    </source>
</evidence>
<dbReference type="Proteomes" id="UP000245370">
    <property type="component" value="Unassembled WGS sequence"/>
</dbReference>
<keyword evidence="3" id="KW-0378">Hydrolase</keyword>
<name>A0A2U2XD46_9FLAO</name>
<sequence>MKKIILLTIINLIGFGTFAQDTESLNYSTINLIRSGNFLGSSCASDIIFPNQRKFNLSLKSHVEYKIYSTGQIAITVEESCPATPNTTASFSSQQLIIEVEANKEYYVLYNAFRFEQFEKEDIEKHLKKAKDNKMTYSENLDAPINRASIVANKIGPSQGTGFLINKDGYIITNNHVIEGAKKIIVRGIKGDFNTSFEAELVSADGQNDLALLKVNSNLIEFSNPPYQFGNVDSIRKAQEVLALGYPLKNIMGEEIKASSGTINSLSGYKGSISQLQFSAVVQPGSSGGPLFNSQGEIIGVISSKIRSDLADNVNYAIKVNYLAFFLSQIKEVELNLEKGTVKNWSPSRIVEESSNFIYIIETE</sequence>
<dbReference type="Gene3D" id="2.40.10.10">
    <property type="entry name" value="Trypsin-like serine proteases"/>
    <property type="match status" value="2"/>
</dbReference>
<dbReference type="SUPFAM" id="SSF50494">
    <property type="entry name" value="Trypsin-like serine proteases"/>
    <property type="match status" value="1"/>
</dbReference>
<dbReference type="InterPro" id="IPR009003">
    <property type="entry name" value="Peptidase_S1_PA"/>
</dbReference>
<evidence type="ECO:0000313" key="6">
    <source>
        <dbReference type="Proteomes" id="UP000245370"/>
    </source>
</evidence>
<reference evidence="5 6" key="2">
    <citation type="submission" date="2018-05" db="EMBL/GenBank/DDBJ databases">
        <authorList>
            <person name="Lanie J.A."/>
            <person name="Ng W.-L."/>
            <person name="Kazmierczak K.M."/>
            <person name="Andrzejewski T.M."/>
            <person name="Davidsen T.M."/>
            <person name="Wayne K.J."/>
            <person name="Tettelin H."/>
            <person name="Glass J.I."/>
            <person name="Rusch D."/>
            <person name="Podicherti R."/>
            <person name="Tsui H.-C.T."/>
            <person name="Winkler M.E."/>
        </authorList>
    </citation>
    <scope>NUCLEOTIDE SEQUENCE [LARGE SCALE GENOMIC DNA]</scope>
    <source>
        <strain evidence="5 6">C305</strain>
    </source>
</reference>
<evidence type="ECO:0000256" key="4">
    <source>
        <dbReference type="SAM" id="SignalP"/>
    </source>
</evidence>
<dbReference type="PANTHER" id="PTHR43343:SF3">
    <property type="entry name" value="PROTEASE DO-LIKE 8, CHLOROPLASTIC"/>
    <property type="match status" value="1"/>
</dbReference>
<feature type="chain" id="PRO_5015637491" description="Serine protease" evidence="4">
    <location>
        <begin position="20"/>
        <end position="364"/>
    </location>
</feature>
<comment type="similarity">
    <text evidence="1">Belongs to the peptidase S1C family.</text>
</comment>
<keyword evidence="4" id="KW-0732">Signal</keyword>
<organism evidence="5 6">
    <name type="scientific">Brumimicrobium oceani</name>
    <dbReference type="NCBI Taxonomy" id="2100725"/>
    <lineage>
        <taxon>Bacteria</taxon>
        <taxon>Pseudomonadati</taxon>
        <taxon>Bacteroidota</taxon>
        <taxon>Flavobacteriia</taxon>
        <taxon>Flavobacteriales</taxon>
        <taxon>Crocinitomicaceae</taxon>
        <taxon>Brumimicrobium</taxon>
    </lineage>
</organism>
<dbReference type="GO" id="GO:0006508">
    <property type="term" value="P:proteolysis"/>
    <property type="evidence" value="ECO:0007669"/>
    <property type="project" value="UniProtKB-KW"/>
</dbReference>
<dbReference type="GO" id="GO:0004252">
    <property type="term" value="F:serine-type endopeptidase activity"/>
    <property type="evidence" value="ECO:0007669"/>
    <property type="project" value="InterPro"/>
</dbReference>
<evidence type="ECO:0000256" key="2">
    <source>
        <dbReference type="ARBA" id="ARBA00022670"/>
    </source>
</evidence>
<dbReference type="InterPro" id="IPR001940">
    <property type="entry name" value="Peptidase_S1C"/>
</dbReference>
<dbReference type="PANTHER" id="PTHR43343">
    <property type="entry name" value="PEPTIDASE S12"/>
    <property type="match status" value="1"/>
</dbReference>
<comment type="caution">
    <text evidence="5">The sequence shown here is derived from an EMBL/GenBank/DDBJ whole genome shotgun (WGS) entry which is preliminary data.</text>
</comment>
<accession>A0A2U2XD46</accession>
<feature type="signal peptide" evidence="4">
    <location>
        <begin position="1"/>
        <end position="19"/>
    </location>
</feature>
<dbReference type="AlphaFoldDB" id="A0A2U2XD46"/>
<dbReference type="InterPro" id="IPR043504">
    <property type="entry name" value="Peptidase_S1_PA_chymotrypsin"/>
</dbReference>